<dbReference type="CDD" id="cd02952">
    <property type="entry name" value="TRP14_like"/>
    <property type="match status" value="1"/>
</dbReference>
<keyword evidence="10" id="KW-1185">Reference proteome</keyword>
<evidence type="ECO:0000313" key="9">
    <source>
        <dbReference type="EMBL" id="ROT77504.1"/>
    </source>
</evidence>
<accession>A0A386R1D6</accession>
<evidence type="ECO:0000313" key="10">
    <source>
        <dbReference type="Proteomes" id="UP000283509"/>
    </source>
</evidence>
<evidence type="ECO:0000256" key="5">
    <source>
        <dbReference type="ARBA" id="ARBA00023157"/>
    </source>
</evidence>
<dbReference type="EMBL" id="MH143602">
    <property type="protein sequence ID" value="AYE56135.1"/>
    <property type="molecule type" value="mRNA"/>
</dbReference>
<dbReference type="Pfam" id="PF06110">
    <property type="entry name" value="TXD17-like_Trx"/>
    <property type="match status" value="1"/>
</dbReference>
<dbReference type="FunFam" id="3.40.30.10:FF:000124">
    <property type="entry name" value="Thioredoxin domain-containing 17"/>
    <property type="match status" value="1"/>
</dbReference>
<dbReference type="GO" id="GO:0005829">
    <property type="term" value="C:cytosol"/>
    <property type="evidence" value="ECO:0007669"/>
    <property type="project" value="TreeGrafter"/>
</dbReference>
<comment type="subcellular location">
    <subcellularLocation>
        <location evidence="1">Cytoplasm</location>
    </subcellularLocation>
</comment>
<dbReference type="InterPro" id="IPR045108">
    <property type="entry name" value="TXNDC17-like"/>
</dbReference>
<dbReference type="EMBL" id="QCYY01001515">
    <property type="protein sequence ID" value="ROT77504.1"/>
    <property type="molecule type" value="Genomic_DNA"/>
</dbReference>
<evidence type="ECO:0000313" key="8">
    <source>
        <dbReference type="EMBL" id="AYE56135.1"/>
    </source>
</evidence>
<name>A0A386R1D6_PENVA</name>
<evidence type="ECO:0000256" key="3">
    <source>
        <dbReference type="ARBA" id="ARBA00016949"/>
    </source>
</evidence>
<evidence type="ECO:0000256" key="2">
    <source>
        <dbReference type="ARBA" id="ARBA00008987"/>
    </source>
</evidence>
<reference evidence="8" key="1">
    <citation type="submission" date="2018-03" db="EMBL/GenBank/DDBJ databases">
        <title>Identification of thioredoxin domain-containing protein 14 in Litopenaeus vannamei.</title>
        <authorList>
            <person name="Zuo H."/>
            <person name="He J."/>
            <person name="Xu X."/>
        </authorList>
    </citation>
    <scope>NUCLEOTIDE SEQUENCE</scope>
</reference>
<evidence type="ECO:0000259" key="7">
    <source>
        <dbReference type="Pfam" id="PF06110"/>
    </source>
</evidence>
<dbReference type="PANTHER" id="PTHR12452">
    <property type="entry name" value="42-9-9 PROTEIN-RELATED"/>
    <property type="match status" value="1"/>
</dbReference>
<evidence type="ECO:0000256" key="4">
    <source>
        <dbReference type="ARBA" id="ARBA00022490"/>
    </source>
</evidence>
<dbReference type="GO" id="GO:0047134">
    <property type="term" value="F:protein-disulfide reductase [NAD(P)H] activity"/>
    <property type="evidence" value="ECO:0007669"/>
    <property type="project" value="InterPro"/>
</dbReference>
<dbReference type="Gene3D" id="3.40.30.10">
    <property type="entry name" value="Glutaredoxin"/>
    <property type="match status" value="1"/>
</dbReference>
<dbReference type="SUPFAM" id="SSF52833">
    <property type="entry name" value="Thioredoxin-like"/>
    <property type="match status" value="1"/>
</dbReference>
<reference evidence="9 10" key="3">
    <citation type="submission" date="2019-01" db="EMBL/GenBank/DDBJ databases">
        <title>The decoding of complex shrimp genome reveals the adaptation for benthos swimmer, frequently molting mechanism and breeding impact on genome.</title>
        <authorList>
            <person name="Sun Y."/>
            <person name="Gao Y."/>
            <person name="Yu Y."/>
        </authorList>
    </citation>
    <scope>NUCLEOTIDE SEQUENCE [LARGE SCALE GENOMIC DNA]</scope>
    <source>
        <tissue evidence="9">Muscle</tissue>
    </source>
</reference>
<dbReference type="InterPro" id="IPR036249">
    <property type="entry name" value="Thioredoxin-like_sf"/>
</dbReference>
<keyword evidence="4" id="KW-0963">Cytoplasm</keyword>
<dbReference type="InterPro" id="IPR010357">
    <property type="entry name" value="TXNDC17_dom"/>
</dbReference>
<evidence type="ECO:0000256" key="1">
    <source>
        <dbReference type="ARBA" id="ARBA00004496"/>
    </source>
</evidence>
<proteinExistence type="evidence at transcript level"/>
<comment type="similarity">
    <text evidence="2">Belongs to the thioredoxin family.</text>
</comment>
<sequence>MVQKIAVEGFDAFVEAVEPFKASGKPVFVLFSGSKTSGGVSWCPDCVTAEPVVKGAVDKAAPEDAVFIYVGVGGRDFWKDPNCVFRTDARTKLKSVPTLMKYGTAQRLEEEQCAKADMVEMLFEDA</sequence>
<keyword evidence="6" id="KW-0676">Redox-active center</keyword>
<dbReference type="OrthoDB" id="78947at2759"/>
<evidence type="ECO:0000256" key="6">
    <source>
        <dbReference type="ARBA" id="ARBA00023284"/>
    </source>
</evidence>
<keyword evidence="5" id="KW-1015">Disulfide bond</keyword>
<reference evidence="9 10" key="2">
    <citation type="submission" date="2018-04" db="EMBL/GenBank/DDBJ databases">
        <authorList>
            <person name="Zhang X."/>
            <person name="Yuan J."/>
            <person name="Li F."/>
            <person name="Xiang J."/>
        </authorList>
    </citation>
    <scope>NUCLEOTIDE SEQUENCE [LARGE SCALE GENOMIC DNA]</scope>
    <source>
        <tissue evidence="9">Muscle</tissue>
    </source>
</reference>
<gene>
    <name evidence="9" type="ORF">C7M84_003844</name>
</gene>
<dbReference type="AlphaFoldDB" id="A0A386R1D6"/>
<dbReference type="PANTHER" id="PTHR12452:SF0">
    <property type="entry name" value="THIOREDOXIN DOMAIN-CONTAINING PROTEIN 17"/>
    <property type="match status" value="1"/>
</dbReference>
<protein>
    <recommendedName>
        <fullName evidence="3">Thioredoxin domain-containing protein 17</fullName>
    </recommendedName>
</protein>
<dbReference type="Proteomes" id="UP000283509">
    <property type="component" value="Unassembled WGS sequence"/>
</dbReference>
<feature type="domain" description="Thioredoxin" evidence="7">
    <location>
        <begin position="7"/>
        <end position="125"/>
    </location>
</feature>
<organism evidence="8">
    <name type="scientific">Penaeus vannamei</name>
    <name type="common">Whiteleg shrimp</name>
    <name type="synonym">Litopenaeus vannamei</name>
    <dbReference type="NCBI Taxonomy" id="6689"/>
    <lineage>
        <taxon>Eukaryota</taxon>
        <taxon>Metazoa</taxon>
        <taxon>Ecdysozoa</taxon>
        <taxon>Arthropoda</taxon>
        <taxon>Crustacea</taxon>
        <taxon>Multicrustacea</taxon>
        <taxon>Malacostraca</taxon>
        <taxon>Eumalacostraca</taxon>
        <taxon>Eucarida</taxon>
        <taxon>Decapoda</taxon>
        <taxon>Dendrobranchiata</taxon>
        <taxon>Penaeoidea</taxon>
        <taxon>Penaeidae</taxon>
        <taxon>Penaeus</taxon>
    </lineage>
</organism>
<dbReference type="STRING" id="6689.A0A386R1D6"/>